<evidence type="ECO:0000313" key="2">
    <source>
        <dbReference type="EMBL" id="HAF2529862.1"/>
    </source>
</evidence>
<gene>
    <name evidence="2" type="ORF">G9E92_004972</name>
</gene>
<reference evidence="2" key="1">
    <citation type="journal article" date="2018" name="Genome Biol.">
        <title>SKESA: strategic k-mer extension for scrupulous assemblies.</title>
        <authorList>
            <person name="Souvorov A."/>
            <person name="Agarwala R."/>
            <person name="Lipman D.J."/>
        </authorList>
    </citation>
    <scope>NUCLEOTIDE SEQUENCE</scope>
    <source>
        <strain evidence="2">MA.04ba 6789-3</strain>
    </source>
</reference>
<comment type="caution">
    <text evidence="2">The sequence shown here is derived from an EMBL/GenBank/DDBJ whole genome shotgun (WGS) entry which is preliminary data.</text>
</comment>
<name>A0A744IWF8_SALER</name>
<organism evidence="2">
    <name type="scientific">Salmonella enterica</name>
    <name type="common">Salmonella choleraesuis</name>
    <dbReference type="NCBI Taxonomy" id="28901"/>
    <lineage>
        <taxon>Bacteria</taxon>
        <taxon>Pseudomonadati</taxon>
        <taxon>Pseudomonadota</taxon>
        <taxon>Gammaproteobacteria</taxon>
        <taxon>Enterobacterales</taxon>
        <taxon>Enterobacteriaceae</taxon>
        <taxon>Salmonella</taxon>
    </lineage>
</organism>
<sequence>MKTGEAVSAYNISENFGITIKQSRAFMTVLENDSAIKIQRGANEPTSTACGYEIRILKVTAIDREKLASRKKIRVPPTTTTTPLNPSVTCPMPKNGS</sequence>
<protein>
    <submittedName>
        <fullName evidence="2">Uncharacterized protein</fullName>
    </submittedName>
</protein>
<accession>A0A744IWF8</accession>
<feature type="region of interest" description="Disordered" evidence="1">
    <location>
        <begin position="70"/>
        <end position="97"/>
    </location>
</feature>
<reference evidence="2" key="2">
    <citation type="submission" date="2020-02" db="EMBL/GenBank/DDBJ databases">
        <authorList>
            <consortium name="NCBI Pathogen Detection Project"/>
        </authorList>
    </citation>
    <scope>NUCLEOTIDE SEQUENCE</scope>
    <source>
        <strain evidence="2">MA.04ba 6789-3</strain>
    </source>
</reference>
<proteinExistence type="predicted"/>
<evidence type="ECO:0000256" key="1">
    <source>
        <dbReference type="SAM" id="MobiDB-lite"/>
    </source>
</evidence>
<dbReference type="EMBL" id="DAAUQW010000024">
    <property type="protein sequence ID" value="HAF2529862.1"/>
    <property type="molecule type" value="Genomic_DNA"/>
</dbReference>
<dbReference type="AlphaFoldDB" id="A0A744IWF8"/>